<feature type="compositionally biased region" description="Polar residues" evidence="1">
    <location>
        <begin position="111"/>
        <end position="122"/>
    </location>
</feature>
<feature type="compositionally biased region" description="Polar residues" evidence="1">
    <location>
        <begin position="40"/>
        <end position="53"/>
    </location>
</feature>
<evidence type="ECO:0000313" key="2">
    <source>
        <dbReference type="EMBL" id="TFY73220.1"/>
    </source>
</evidence>
<evidence type="ECO:0000313" key="3">
    <source>
        <dbReference type="Proteomes" id="UP000298061"/>
    </source>
</evidence>
<protein>
    <submittedName>
        <fullName evidence="2">Uncharacterized protein</fullName>
    </submittedName>
</protein>
<dbReference type="Proteomes" id="UP000298061">
    <property type="component" value="Unassembled WGS sequence"/>
</dbReference>
<dbReference type="EMBL" id="SFCI01003152">
    <property type="protein sequence ID" value="TFY73220.1"/>
    <property type="molecule type" value="Genomic_DNA"/>
</dbReference>
<evidence type="ECO:0000256" key="1">
    <source>
        <dbReference type="SAM" id="MobiDB-lite"/>
    </source>
</evidence>
<dbReference type="OrthoDB" id="3270241at2759"/>
<name>A0A4Y9ZGC3_9AGAM</name>
<accession>A0A4Y9ZGC3</accession>
<reference evidence="2 3" key="1">
    <citation type="submission" date="2019-02" db="EMBL/GenBank/DDBJ databases">
        <title>Genome sequencing of the rare red list fungi Hericium alpestre (H. flagellum).</title>
        <authorList>
            <person name="Buettner E."/>
            <person name="Kellner H."/>
        </authorList>
    </citation>
    <scope>NUCLEOTIDE SEQUENCE [LARGE SCALE GENOMIC DNA]</scope>
    <source>
        <strain evidence="2 3">DSM 108284</strain>
    </source>
</reference>
<proteinExistence type="predicted"/>
<organism evidence="2 3">
    <name type="scientific">Hericium alpestre</name>
    <dbReference type="NCBI Taxonomy" id="135208"/>
    <lineage>
        <taxon>Eukaryota</taxon>
        <taxon>Fungi</taxon>
        <taxon>Dikarya</taxon>
        <taxon>Basidiomycota</taxon>
        <taxon>Agaricomycotina</taxon>
        <taxon>Agaricomycetes</taxon>
        <taxon>Russulales</taxon>
        <taxon>Hericiaceae</taxon>
        <taxon>Hericium</taxon>
    </lineage>
</organism>
<feature type="compositionally biased region" description="Acidic residues" evidence="1">
    <location>
        <begin position="61"/>
        <end position="71"/>
    </location>
</feature>
<sequence>MIDHVVHEHIEKAKPIPWKDLEMMRKAEEGEGGNPEDSIPTVSGITATQSSSAPLKRRADDVEESQGEDEGNAAAVGTPDVQSGRAPTGPFGDVDEVQTNGNASAALPSDANKQSGATSGLTDPSDGDAAPTTHTDGDVEMQDGITAPVAGASTSSSTKYTADERAWMDHRNEQRRM</sequence>
<feature type="region of interest" description="Disordered" evidence="1">
    <location>
        <begin position="15"/>
        <end position="177"/>
    </location>
</feature>
<gene>
    <name evidence="2" type="ORF">EWM64_g10792</name>
</gene>
<comment type="caution">
    <text evidence="2">The sequence shown here is derived from an EMBL/GenBank/DDBJ whole genome shotgun (WGS) entry which is preliminary data.</text>
</comment>
<dbReference type="AlphaFoldDB" id="A0A4Y9ZGC3"/>
<feature type="compositionally biased region" description="Basic and acidic residues" evidence="1">
    <location>
        <begin position="161"/>
        <end position="177"/>
    </location>
</feature>
<feature type="compositionally biased region" description="Basic and acidic residues" evidence="1">
    <location>
        <begin position="15"/>
        <end position="29"/>
    </location>
</feature>
<keyword evidence="3" id="KW-1185">Reference proteome</keyword>